<evidence type="ECO:0000313" key="2">
    <source>
        <dbReference type="Proteomes" id="UP001165488"/>
    </source>
</evidence>
<protein>
    <submittedName>
        <fullName evidence="1">DUF2490 domain-containing protein</fullName>
    </submittedName>
</protein>
<accession>A0ABS9ULR5</accession>
<dbReference type="InterPro" id="IPR019619">
    <property type="entry name" value="DUF2490"/>
</dbReference>
<evidence type="ECO:0000313" key="1">
    <source>
        <dbReference type="EMBL" id="MCH7397483.1"/>
    </source>
</evidence>
<dbReference type="Pfam" id="PF10677">
    <property type="entry name" value="DUF2490"/>
    <property type="match status" value="1"/>
</dbReference>
<dbReference type="EMBL" id="JAKZGS010000003">
    <property type="protein sequence ID" value="MCH7397483.1"/>
    <property type="molecule type" value="Genomic_DNA"/>
</dbReference>
<dbReference type="Proteomes" id="UP001165488">
    <property type="component" value="Unassembled WGS sequence"/>
</dbReference>
<keyword evidence="2" id="KW-1185">Reference proteome</keyword>
<gene>
    <name evidence="1" type="ORF">MM236_05765</name>
</gene>
<comment type="caution">
    <text evidence="1">The sequence shown here is derived from an EMBL/GenBank/DDBJ whole genome shotgun (WGS) entry which is preliminary data.</text>
</comment>
<sequence length="244" mass="29117">MHKLGRFFFAVLMMLVLTISISRAQVSDLGNWLIYFGNQDFGNGKWVWHNEIQYRNYNFLGNTEQLLLRTGVGKYVSDRNSLVSAGYTFVRTRPLVELDGVVDVNDAGKFQEHRTWQQFLTRHHVGRVFFTHRYRFEQRFFDNNDFRLRARYFLALHVPLNNMSMTPKTYYLSFYNEIFMNTQVENNPALFDRNRLYGAIGYQFNPSIRMEVGMMRQNVNNNLFSRNQLQFVVFNNLPIKRKNQ</sequence>
<reference evidence="1" key="1">
    <citation type="submission" date="2022-03" db="EMBL/GenBank/DDBJ databases">
        <title>De novo assembled genomes of Belliella spp. (Cyclobacteriaceae) strains.</title>
        <authorList>
            <person name="Szabo A."/>
            <person name="Korponai K."/>
            <person name="Felfoldi T."/>
        </authorList>
    </citation>
    <scope>NUCLEOTIDE SEQUENCE</scope>
    <source>
        <strain evidence="1">DSM 107340</strain>
    </source>
</reference>
<dbReference type="RefSeq" id="WP_241273993.1">
    <property type="nucleotide sequence ID" value="NZ_JAKZGS010000003.1"/>
</dbReference>
<proteinExistence type="predicted"/>
<organism evidence="1 2">
    <name type="scientific">Belliella calami</name>
    <dbReference type="NCBI Taxonomy" id="2923436"/>
    <lineage>
        <taxon>Bacteria</taxon>
        <taxon>Pseudomonadati</taxon>
        <taxon>Bacteroidota</taxon>
        <taxon>Cytophagia</taxon>
        <taxon>Cytophagales</taxon>
        <taxon>Cyclobacteriaceae</taxon>
        <taxon>Belliella</taxon>
    </lineage>
</organism>
<name>A0ABS9ULR5_9BACT</name>